<reference evidence="15" key="2">
    <citation type="submission" date="2021-08" db="EMBL/GenBank/DDBJ databases">
        <authorList>
            <person name="Eriksson T."/>
        </authorList>
    </citation>
    <scope>NUCLEOTIDE SEQUENCE</scope>
    <source>
        <strain evidence="15">Stoneville</strain>
        <tissue evidence="15">Whole head</tissue>
    </source>
</reference>
<evidence type="ECO:0000256" key="7">
    <source>
        <dbReference type="ARBA" id="ARBA00022824"/>
    </source>
</evidence>
<keyword evidence="5 13" id="KW-0349">Heme</keyword>
<evidence type="ECO:0000256" key="1">
    <source>
        <dbReference type="ARBA" id="ARBA00001971"/>
    </source>
</evidence>
<evidence type="ECO:0000256" key="10">
    <source>
        <dbReference type="ARBA" id="ARBA00023004"/>
    </source>
</evidence>
<evidence type="ECO:0008006" key="17">
    <source>
        <dbReference type="Google" id="ProtNLM"/>
    </source>
</evidence>
<organism evidence="15 16">
    <name type="scientific">Tenebrio molitor</name>
    <name type="common">Yellow mealworm beetle</name>
    <dbReference type="NCBI Taxonomy" id="7067"/>
    <lineage>
        <taxon>Eukaryota</taxon>
        <taxon>Metazoa</taxon>
        <taxon>Ecdysozoa</taxon>
        <taxon>Arthropoda</taxon>
        <taxon>Hexapoda</taxon>
        <taxon>Insecta</taxon>
        <taxon>Pterygota</taxon>
        <taxon>Neoptera</taxon>
        <taxon>Endopterygota</taxon>
        <taxon>Coleoptera</taxon>
        <taxon>Polyphaga</taxon>
        <taxon>Cucujiformia</taxon>
        <taxon>Tenebrionidae</taxon>
        <taxon>Tenebrio</taxon>
    </lineage>
</organism>
<proteinExistence type="inferred from homology"/>
<keyword evidence="11 14" id="KW-0503">Monooxygenase</keyword>
<evidence type="ECO:0000313" key="16">
    <source>
        <dbReference type="Proteomes" id="UP000719412"/>
    </source>
</evidence>
<evidence type="ECO:0000313" key="15">
    <source>
        <dbReference type="EMBL" id="KAH0822298.1"/>
    </source>
</evidence>
<evidence type="ECO:0000256" key="11">
    <source>
        <dbReference type="ARBA" id="ARBA00023033"/>
    </source>
</evidence>
<evidence type="ECO:0000256" key="9">
    <source>
        <dbReference type="ARBA" id="ARBA00023002"/>
    </source>
</evidence>
<comment type="caution">
    <text evidence="15">The sequence shown here is derived from an EMBL/GenBank/DDBJ whole genome shotgun (WGS) entry which is preliminary data.</text>
</comment>
<dbReference type="PANTHER" id="PTHR24292:SF100">
    <property type="entry name" value="CYTOCHROME P450 6A16, ISOFORM B-RELATED"/>
    <property type="match status" value="1"/>
</dbReference>
<dbReference type="Pfam" id="PF00067">
    <property type="entry name" value="p450"/>
    <property type="match status" value="1"/>
</dbReference>
<evidence type="ECO:0000256" key="6">
    <source>
        <dbReference type="ARBA" id="ARBA00022723"/>
    </source>
</evidence>
<evidence type="ECO:0000256" key="8">
    <source>
        <dbReference type="ARBA" id="ARBA00022848"/>
    </source>
</evidence>
<dbReference type="GO" id="GO:0016705">
    <property type="term" value="F:oxidoreductase activity, acting on paired donors, with incorporation or reduction of molecular oxygen"/>
    <property type="evidence" value="ECO:0007669"/>
    <property type="project" value="InterPro"/>
</dbReference>
<gene>
    <name evidence="15" type="ORF">GEV33_000493</name>
</gene>
<dbReference type="InterPro" id="IPR050476">
    <property type="entry name" value="Insect_CytP450_Detox"/>
</dbReference>
<dbReference type="PRINTS" id="PR00385">
    <property type="entry name" value="P450"/>
</dbReference>
<keyword evidence="16" id="KW-1185">Reference proteome</keyword>
<name>A0A8J6HYC7_TENMO</name>
<dbReference type="GO" id="GO:0005506">
    <property type="term" value="F:iron ion binding"/>
    <property type="evidence" value="ECO:0007669"/>
    <property type="project" value="InterPro"/>
</dbReference>
<dbReference type="InterPro" id="IPR002401">
    <property type="entry name" value="Cyt_P450_E_grp-I"/>
</dbReference>
<dbReference type="AlphaFoldDB" id="A0A8J6HYC7"/>
<dbReference type="EMBL" id="JABDTM020003050">
    <property type="protein sequence ID" value="KAH0822298.1"/>
    <property type="molecule type" value="Genomic_DNA"/>
</dbReference>
<comment type="cofactor">
    <cofactor evidence="1 13">
        <name>heme</name>
        <dbReference type="ChEBI" id="CHEBI:30413"/>
    </cofactor>
</comment>
<protein>
    <recommendedName>
        <fullName evidence="17">Cytochrome P450 monooxygenase</fullName>
    </recommendedName>
</protein>
<dbReference type="PANTHER" id="PTHR24292">
    <property type="entry name" value="CYTOCHROME P450"/>
    <property type="match status" value="1"/>
</dbReference>
<dbReference type="InterPro" id="IPR017972">
    <property type="entry name" value="Cyt_P450_CS"/>
</dbReference>
<keyword evidence="8" id="KW-0492">Microsome</keyword>
<dbReference type="GO" id="GO:0005789">
    <property type="term" value="C:endoplasmic reticulum membrane"/>
    <property type="evidence" value="ECO:0007669"/>
    <property type="project" value="UniProtKB-SubCell"/>
</dbReference>
<dbReference type="InterPro" id="IPR036396">
    <property type="entry name" value="Cyt_P450_sf"/>
</dbReference>
<dbReference type="InterPro" id="IPR001128">
    <property type="entry name" value="Cyt_P450"/>
</dbReference>
<keyword evidence="9 14" id="KW-0560">Oxidoreductase</keyword>
<evidence type="ECO:0000256" key="13">
    <source>
        <dbReference type="PIRSR" id="PIRSR602401-1"/>
    </source>
</evidence>
<dbReference type="PRINTS" id="PR00463">
    <property type="entry name" value="EP450I"/>
</dbReference>
<dbReference type="GO" id="GO:0020037">
    <property type="term" value="F:heme binding"/>
    <property type="evidence" value="ECO:0007669"/>
    <property type="project" value="InterPro"/>
</dbReference>
<dbReference type="Proteomes" id="UP000719412">
    <property type="component" value="Unassembled WGS sequence"/>
</dbReference>
<keyword evidence="12" id="KW-0472">Membrane</keyword>
<keyword evidence="10 13" id="KW-0408">Iron</keyword>
<sequence>MQVDFQHFLSHGGYKDEENDPLSGHLFNLDDVKWRNLRVKLTPTFTSGKMKMMFQTLADCSVGLKDLIDESSTGVDIKDVLSRFGTDVISSVAFGLECNSVKNPDVLFSYFGRRALEIDIWDNIKIFMQVMLPHRLLKAMKHKFTKTDVEKFFMKVIRETVEYREKNNIYRKDFMHLLLQLKNRGTVTDDTSITDESGKPKEIALNMNELAAQAFVFFMAGYETSSSTLSFALYELATNPDIQEKLRDEINSVLANHEGQMTYDAMVEMTYMEKVIHEALRKYPPLPILTRLCTRDYIVPDTTIQIKKGVGVIIPVLGIHRDPEYYPNPEVFDPERFNEENKKLRPAFTWLPFGDGPRICIGMHIINLPLYYLN</sequence>
<evidence type="ECO:0000256" key="2">
    <source>
        <dbReference type="ARBA" id="ARBA00004174"/>
    </source>
</evidence>
<feature type="binding site" description="axial binding residue" evidence="13">
    <location>
        <position position="360"/>
    </location>
    <ligand>
        <name>heme</name>
        <dbReference type="ChEBI" id="CHEBI:30413"/>
    </ligand>
    <ligandPart>
        <name>Fe</name>
        <dbReference type="ChEBI" id="CHEBI:18248"/>
    </ligandPart>
</feature>
<comment type="similarity">
    <text evidence="4 14">Belongs to the cytochrome P450 family.</text>
</comment>
<dbReference type="Gene3D" id="1.10.630.10">
    <property type="entry name" value="Cytochrome P450"/>
    <property type="match status" value="1"/>
</dbReference>
<keyword evidence="7" id="KW-0256">Endoplasmic reticulum</keyword>
<evidence type="ECO:0000256" key="5">
    <source>
        <dbReference type="ARBA" id="ARBA00022617"/>
    </source>
</evidence>
<dbReference type="CDD" id="cd11056">
    <property type="entry name" value="CYP6-like"/>
    <property type="match status" value="1"/>
</dbReference>
<dbReference type="PROSITE" id="PS00086">
    <property type="entry name" value="CYTOCHROME_P450"/>
    <property type="match status" value="1"/>
</dbReference>
<evidence type="ECO:0000256" key="12">
    <source>
        <dbReference type="ARBA" id="ARBA00023136"/>
    </source>
</evidence>
<evidence type="ECO:0000256" key="4">
    <source>
        <dbReference type="ARBA" id="ARBA00010617"/>
    </source>
</evidence>
<evidence type="ECO:0000256" key="3">
    <source>
        <dbReference type="ARBA" id="ARBA00004406"/>
    </source>
</evidence>
<reference evidence="15" key="1">
    <citation type="journal article" date="2020" name="J Insects Food Feed">
        <title>The yellow mealworm (Tenebrio molitor) genome: a resource for the emerging insects as food and feed industry.</title>
        <authorList>
            <person name="Eriksson T."/>
            <person name="Andere A."/>
            <person name="Kelstrup H."/>
            <person name="Emery V."/>
            <person name="Picard C."/>
        </authorList>
    </citation>
    <scope>NUCLEOTIDE SEQUENCE</scope>
    <source>
        <strain evidence="15">Stoneville</strain>
        <tissue evidence="15">Whole head</tissue>
    </source>
</reference>
<dbReference type="SUPFAM" id="SSF48264">
    <property type="entry name" value="Cytochrome P450"/>
    <property type="match status" value="1"/>
</dbReference>
<evidence type="ECO:0000256" key="14">
    <source>
        <dbReference type="RuleBase" id="RU000461"/>
    </source>
</evidence>
<dbReference type="FunFam" id="1.10.630.10:FF:000042">
    <property type="entry name" value="Cytochrome P450"/>
    <property type="match status" value="1"/>
</dbReference>
<dbReference type="GO" id="GO:0004497">
    <property type="term" value="F:monooxygenase activity"/>
    <property type="evidence" value="ECO:0007669"/>
    <property type="project" value="UniProtKB-KW"/>
</dbReference>
<accession>A0A8J6HYC7</accession>
<keyword evidence="6 13" id="KW-0479">Metal-binding</keyword>
<comment type="subcellular location">
    <subcellularLocation>
        <location evidence="3">Endoplasmic reticulum membrane</location>
        <topology evidence="3">Peripheral membrane protein</topology>
    </subcellularLocation>
    <subcellularLocation>
        <location evidence="2">Microsome membrane</location>
        <topology evidence="2">Peripheral membrane protein</topology>
    </subcellularLocation>
</comment>